<dbReference type="Proteomes" id="UP000647416">
    <property type="component" value="Unassembled WGS sequence"/>
</dbReference>
<dbReference type="InterPro" id="IPR011051">
    <property type="entry name" value="RmlC_Cupin_sf"/>
</dbReference>
<dbReference type="PANTHER" id="PTHR42742">
    <property type="entry name" value="TRANSCRIPTIONAL REPRESSOR MPRA"/>
    <property type="match status" value="1"/>
</dbReference>
<organism evidence="6 7">
    <name type="scientific">Qingrenia yutianensis</name>
    <dbReference type="NCBI Taxonomy" id="2763676"/>
    <lineage>
        <taxon>Bacteria</taxon>
        <taxon>Bacillati</taxon>
        <taxon>Bacillota</taxon>
        <taxon>Clostridia</taxon>
        <taxon>Eubacteriales</taxon>
        <taxon>Oscillospiraceae</taxon>
        <taxon>Qingrenia</taxon>
    </lineage>
</organism>
<protein>
    <submittedName>
        <fullName evidence="6">Class I mannose-6-phosphate isomerase</fullName>
    </submittedName>
</protein>
<dbReference type="EMBL" id="JACRTE010000010">
    <property type="protein sequence ID" value="MBC8596892.1"/>
    <property type="molecule type" value="Genomic_DNA"/>
</dbReference>
<comment type="caution">
    <text evidence="6">The sequence shown here is derived from an EMBL/GenBank/DDBJ whole genome shotgun (WGS) entry which is preliminary data.</text>
</comment>
<feature type="binding site" evidence="3">
    <location>
        <position position="190"/>
    </location>
    <ligand>
        <name>Zn(2+)</name>
        <dbReference type="ChEBI" id="CHEBI:29105"/>
    </ligand>
</feature>
<keyword evidence="6" id="KW-0413">Isomerase</keyword>
<keyword evidence="2 3" id="KW-0862">Zinc</keyword>
<dbReference type="InterPro" id="IPR014710">
    <property type="entry name" value="RmlC-like_jellyroll"/>
</dbReference>
<dbReference type="PIRSF" id="PIRSF036894">
    <property type="entry name" value="PMI_Firm_short"/>
    <property type="match status" value="1"/>
</dbReference>
<evidence type="ECO:0000256" key="2">
    <source>
        <dbReference type="ARBA" id="ARBA00022833"/>
    </source>
</evidence>
<feature type="binding site" evidence="3">
    <location>
        <position position="109"/>
    </location>
    <ligand>
        <name>Zn(2+)</name>
        <dbReference type="ChEBI" id="CHEBI:29105"/>
    </ligand>
</feature>
<sequence>MGIIKLTNERAWRTYIGGALIDELHGKKGMDGHFPEEWIMSVTECRNAGRENIKNEGMTRICKTDEFFADFIKQNPQTLGSAHFEKYGANTGVLIKLIDSAERLSIQVHPNREKARKYFNSDYGKTESWHILGGRKEDNPCIYLGFKEGVTKKMWQEVFDRQDIEKMLDCLNKINVKSGETYLIKGGVPHAIGAGCFLLEVQEPTDYTIRTERITVSGFKIADEMCHQGIGFEKMMDCFDYDGFGLEKTIEKYRLVPKKNGNVTSLISYDDTPYFALVMLETDGEFVMQKSDIFCGLYVLDGEGKAESDGECANICVGEQYFLPSGTEVKFMAEKKLKIARFFGPKA</sequence>
<accession>A0A926IN92</accession>
<dbReference type="InterPro" id="IPR014628">
    <property type="entry name" value="Man6P_isomerase_Firm_short"/>
</dbReference>
<keyword evidence="1 3" id="KW-0479">Metal-binding</keyword>
<dbReference type="Gene3D" id="2.60.120.10">
    <property type="entry name" value="Jelly Rolls"/>
    <property type="match status" value="2"/>
</dbReference>
<feature type="active site" evidence="4">
    <location>
        <position position="210"/>
    </location>
</feature>
<reference evidence="6" key="1">
    <citation type="submission" date="2020-08" db="EMBL/GenBank/DDBJ databases">
        <title>Genome public.</title>
        <authorList>
            <person name="Liu C."/>
            <person name="Sun Q."/>
        </authorList>
    </citation>
    <scope>NUCLEOTIDE SEQUENCE</scope>
    <source>
        <strain evidence="6">NSJ-50</strain>
    </source>
</reference>
<proteinExistence type="predicted"/>
<evidence type="ECO:0000256" key="3">
    <source>
        <dbReference type="PIRSR" id="PIRSR036894-1"/>
    </source>
</evidence>
<evidence type="ECO:0000256" key="4">
    <source>
        <dbReference type="PIRSR" id="PIRSR036894-2"/>
    </source>
</evidence>
<evidence type="ECO:0000313" key="7">
    <source>
        <dbReference type="Proteomes" id="UP000647416"/>
    </source>
</evidence>
<dbReference type="Pfam" id="PF20511">
    <property type="entry name" value="PMI_typeI_cat"/>
    <property type="match status" value="1"/>
</dbReference>
<dbReference type="GO" id="GO:0008270">
    <property type="term" value="F:zinc ion binding"/>
    <property type="evidence" value="ECO:0007669"/>
    <property type="project" value="InterPro"/>
</dbReference>
<evidence type="ECO:0000256" key="1">
    <source>
        <dbReference type="ARBA" id="ARBA00022723"/>
    </source>
</evidence>
<dbReference type="PANTHER" id="PTHR42742:SF3">
    <property type="entry name" value="FRUCTOKINASE"/>
    <property type="match status" value="1"/>
</dbReference>
<dbReference type="GO" id="GO:0005975">
    <property type="term" value="P:carbohydrate metabolic process"/>
    <property type="evidence" value="ECO:0007669"/>
    <property type="project" value="InterPro"/>
</dbReference>
<keyword evidence="7" id="KW-1185">Reference proteome</keyword>
<comment type="cofactor">
    <cofactor evidence="3">
        <name>Zn(2+)</name>
        <dbReference type="ChEBI" id="CHEBI:29105"/>
    </cofactor>
    <text evidence="3">Binds 1 zinc ion per subunit.</text>
</comment>
<feature type="binding site" evidence="3">
    <location>
        <position position="127"/>
    </location>
    <ligand>
        <name>Zn(2+)</name>
        <dbReference type="ChEBI" id="CHEBI:29105"/>
    </ligand>
</feature>
<dbReference type="RefSeq" id="WP_262432268.1">
    <property type="nucleotide sequence ID" value="NZ_JACRTE010000010.1"/>
</dbReference>
<dbReference type="CDD" id="cd07010">
    <property type="entry name" value="cupin_PMI_type_I_N_bac"/>
    <property type="match status" value="1"/>
</dbReference>
<feature type="domain" description="Phosphomannose isomerase type I catalytic" evidence="5">
    <location>
        <begin position="68"/>
        <end position="122"/>
    </location>
</feature>
<evidence type="ECO:0000313" key="6">
    <source>
        <dbReference type="EMBL" id="MBC8596892.1"/>
    </source>
</evidence>
<dbReference type="GO" id="GO:0004476">
    <property type="term" value="F:mannose-6-phosphate isomerase activity"/>
    <property type="evidence" value="ECO:0007669"/>
    <property type="project" value="InterPro"/>
</dbReference>
<dbReference type="AlphaFoldDB" id="A0A926IN92"/>
<dbReference type="InterPro" id="IPR046457">
    <property type="entry name" value="PMI_typeI_cat"/>
</dbReference>
<gene>
    <name evidence="6" type="ORF">H8706_08425</name>
</gene>
<name>A0A926IN92_9FIRM</name>
<dbReference type="InterPro" id="IPR051804">
    <property type="entry name" value="Carb_Metab_Reg_Kinase/Isom"/>
</dbReference>
<dbReference type="SUPFAM" id="SSF51182">
    <property type="entry name" value="RmlC-like cupins"/>
    <property type="match status" value="1"/>
</dbReference>
<evidence type="ECO:0000259" key="5">
    <source>
        <dbReference type="Pfam" id="PF20511"/>
    </source>
</evidence>